<dbReference type="InterPro" id="IPR000515">
    <property type="entry name" value="MetI-like"/>
</dbReference>
<dbReference type="CDD" id="cd06261">
    <property type="entry name" value="TM_PBP2"/>
    <property type="match status" value="1"/>
</dbReference>
<feature type="transmembrane region" description="Helical" evidence="8">
    <location>
        <begin position="20"/>
        <end position="47"/>
    </location>
</feature>
<keyword evidence="7 8" id="KW-0472">Membrane</keyword>
<dbReference type="InterPro" id="IPR035906">
    <property type="entry name" value="MetI-like_sf"/>
</dbReference>
<sequence length="223" mass="24661">MLVSREWGIVIDSLPVLGQGALVTLYLSLAAMAGAVLLGLLVALMRISKVKVFIQAARVYISFFRGTPLLVQLLILYFGLTSFHIVLNPFTAALIGLILHFGAYISEIFRATILSISRGQWEAALSLGMTNSQVLRRIVLPQATRISIPPLWNCLIDILKSSSLASVVTVPELTRQVEEQSAAQFVFMPYFITLAMFYWVMVAAMGWVQEWLERKLEIPGGSG</sequence>
<dbReference type="PANTHER" id="PTHR30614:SF0">
    <property type="entry name" value="L-CYSTINE TRANSPORT SYSTEM PERMEASE PROTEIN TCYL"/>
    <property type="match status" value="1"/>
</dbReference>
<dbReference type="NCBIfam" id="TIGR01726">
    <property type="entry name" value="HEQRo_perm_3TM"/>
    <property type="match status" value="1"/>
</dbReference>
<keyword evidence="4 8" id="KW-0812">Transmembrane</keyword>
<evidence type="ECO:0000313" key="10">
    <source>
        <dbReference type="EMBL" id="QDR83159.1"/>
    </source>
</evidence>
<dbReference type="OrthoDB" id="9805999at2"/>
<dbReference type="PANTHER" id="PTHR30614">
    <property type="entry name" value="MEMBRANE COMPONENT OF AMINO ACID ABC TRANSPORTER"/>
    <property type="match status" value="1"/>
</dbReference>
<evidence type="ECO:0000256" key="2">
    <source>
        <dbReference type="ARBA" id="ARBA00022448"/>
    </source>
</evidence>
<evidence type="ECO:0000256" key="6">
    <source>
        <dbReference type="ARBA" id="ARBA00022989"/>
    </source>
</evidence>
<evidence type="ECO:0000313" key="11">
    <source>
        <dbReference type="Proteomes" id="UP000320776"/>
    </source>
</evidence>
<dbReference type="InterPro" id="IPR043429">
    <property type="entry name" value="ArtM/GltK/GlnP/TcyL/YhdX-like"/>
</dbReference>
<accession>A0A517E0M8</accession>
<dbReference type="PROSITE" id="PS50928">
    <property type="entry name" value="ABC_TM1"/>
    <property type="match status" value="1"/>
</dbReference>
<dbReference type="KEGG" id="sted:SPTER_46370"/>
<dbReference type="Proteomes" id="UP000320776">
    <property type="component" value="Chromosome"/>
</dbReference>
<dbReference type="EMBL" id="CP036259">
    <property type="protein sequence ID" value="QDR83159.1"/>
    <property type="molecule type" value="Genomic_DNA"/>
</dbReference>
<comment type="subcellular location">
    <subcellularLocation>
        <location evidence="1 8">Cell membrane</location>
        <topology evidence="1 8">Multi-pass membrane protein</topology>
    </subcellularLocation>
</comment>
<evidence type="ECO:0000256" key="8">
    <source>
        <dbReference type="RuleBase" id="RU363032"/>
    </source>
</evidence>
<keyword evidence="3" id="KW-1003">Cell membrane</keyword>
<gene>
    <name evidence="10" type="primary">yecS_2</name>
    <name evidence="10" type="ORF">SPTER_46370</name>
</gene>
<name>A0A517E0M8_9FIRM</name>
<dbReference type="GO" id="GO:0043190">
    <property type="term" value="C:ATP-binding cassette (ABC) transporter complex"/>
    <property type="evidence" value="ECO:0007669"/>
    <property type="project" value="InterPro"/>
</dbReference>
<proteinExistence type="inferred from homology"/>
<organism evidence="10 11">
    <name type="scientific">Sporomusa termitida</name>
    <dbReference type="NCBI Taxonomy" id="2377"/>
    <lineage>
        <taxon>Bacteria</taxon>
        <taxon>Bacillati</taxon>
        <taxon>Bacillota</taxon>
        <taxon>Negativicutes</taxon>
        <taxon>Selenomonadales</taxon>
        <taxon>Sporomusaceae</taxon>
        <taxon>Sporomusa</taxon>
    </lineage>
</organism>
<dbReference type="AlphaFoldDB" id="A0A517E0M8"/>
<feature type="transmembrane region" description="Helical" evidence="8">
    <location>
        <begin position="185"/>
        <end position="208"/>
    </location>
</feature>
<keyword evidence="11" id="KW-1185">Reference proteome</keyword>
<keyword evidence="6 8" id="KW-1133">Transmembrane helix</keyword>
<dbReference type="RefSeq" id="WP_144352471.1">
    <property type="nucleotide sequence ID" value="NZ_CP036259.1"/>
</dbReference>
<feature type="domain" description="ABC transmembrane type-1" evidence="9">
    <location>
        <begin position="21"/>
        <end position="209"/>
    </location>
</feature>
<dbReference type="GO" id="GO:0015184">
    <property type="term" value="F:L-cystine transmembrane transporter activity"/>
    <property type="evidence" value="ECO:0007669"/>
    <property type="project" value="TreeGrafter"/>
</dbReference>
<dbReference type="InterPro" id="IPR010065">
    <property type="entry name" value="AA_ABC_transptr_permease_3TM"/>
</dbReference>
<evidence type="ECO:0000256" key="4">
    <source>
        <dbReference type="ARBA" id="ARBA00022692"/>
    </source>
</evidence>
<dbReference type="SUPFAM" id="SSF161098">
    <property type="entry name" value="MetI-like"/>
    <property type="match status" value="1"/>
</dbReference>
<keyword evidence="2 8" id="KW-0813">Transport</keyword>
<evidence type="ECO:0000256" key="3">
    <source>
        <dbReference type="ARBA" id="ARBA00022475"/>
    </source>
</evidence>
<keyword evidence="5" id="KW-0029">Amino-acid transport</keyword>
<comment type="similarity">
    <text evidence="8">Belongs to the binding-protein-dependent transport system permease family.</text>
</comment>
<evidence type="ECO:0000256" key="1">
    <source>
        <dbReference type="ARBA" id="ARBA00004651"/>
    </source>
</evidence>
<protein>
    <submittedName>
        <fullName evidence="10">L-cystine transport system permease protein YecS</fullName>
    </submittedName>
</protein>
<feature type="transmembrane region" description="Helical" evidence="8">
    <location>
        <begin position="59"/>
        <end position="80"/>
    </location>
</feature>
<dbReference type="Pfam" id="PF00528">
    <property type="entry name" value="BPD_transp_1"/>
    <property type="match status" value="1"/>
</dbReference>
<evidence type="ECO:0000259" key="9">
    <source>
        <dbReference type="PROSITE" id="PS50928"/>
    </source>
</evidence>
<reference evidence="10 11" key="1">
    <citation type="submission" date="2019-02" db="EMBL/GenBank/DDBJ databases">
        <title>Closed genome of Sporomusa termitida DSM 4440.</title>
        <authorList>
            <person name="Poehlein A."/>
            <person name="Daniel R."/>
        </authorList>
    </citation>
    <scope>NUCLEOTIDE SEQUENCE [LARGE SCALE GENOMIC DNA]</scope>
    <source>
        <strain evidence="10 11">DSM 4440</strain>
    </source>
</reference>
<feature type="transmembrane region" description="Helical" evidence="8">
    <location>
        <begin position="86"/>
        <end position="105"/>
    </location>
</feature>
<evidence type="ECO:0000256" key="5">
    <source>
        <dbReference type="ARBA" id="ARBA00022970"/>
    </source>
</evidence>
<evidence type="ECO:0000256" key="7">
    <source>
        <dbReference type="ARBA" id="ARBA00023136"/>
    </source>
</evidence>
<dbReference type="Gene3D" id="1.10.3720.10">
    <property type="entry name" value="MetI-like"/>
    <property type="match status" value="1"/>
</dbReference>